<dbReference type="EMBL" id="AJWK01016114">
    <property type="status" value="NOT_ANNOTATED_CDS"/>
    <property type="molecule type" value="Genomic_DNA"/>
</dbReference>
<accession>A0A1B0CKE3</accession>
<reference evidence="1" key="1">
    <citation type="submission" date="2020-05" db="UniProtKB">
        <authorList>
            <consortium name="EnsemblMetazoa"/>
        </authorList>
    </citation>
    <scope>IDENTIFICATION</scope>
    <source>
        <strain evidence="1">Jacobina</strain>
    </source>
</reference>
<evidence type="ECO:0000313" key="2">
    <source>
        <dbReference type="Proteomes" id="UP000092461"/>
    </source>
</evidence>
<keyword evidence="2" id="KW-1185">Reference proteome</keyword>
<dbReference type="PANTHER" id="PTHR21054">
    <property type="entry name" value="ZINC METALLOPROTEINASE-RELATED"/>
    <property type="match status" value="1"/>
</dbReference>
<evidence type="ECO:0000313" key="1">
    <source>
        <dbReference type="EnsemblMetazoa" id="LLOJ005080-PA"/>
    </source>
</evidence>
<dbReference type="VEuPathDB" id="VectorBase:LLONM1_006724"/>
<name>A0A1B0CKE3_LUTLO</name>
<organism evidence="1 2">
    <name type="scientific">Lutzomyia longipalpis</name>
    <name type="common">Sand fly</name>
    <dbReference type="NCBI Taxonomy" id="7200"/>
    <lineage>
        <taxon>Eukaryota</taxon>
        <taxon>Metazoa</taxon>
        <taxon>Ecdysozoa</taxon>
        <taxon>Arthropoda</taxon>
        <taxon>Hexapoda</taxon>
        <taxon>Insecta</taxon>
        <taxon>Pterygota</taxon>
        <taxon>Neoptera</taxon>
        <taxon>Endopterygota</taxon>
        <taxon>Diptera</taxon>
        <taxon>Nematocera</taxon>
        <taxon>Psychodoidea</taxon>
        <taxon>Psychodidae</taxon>
        <taxon>Lutzomyia</taxon>
        <taxon>Lutzomyia</taxon>
    </lineage>
</organism>
<proteinExistence type="predicted"/>
<evidence type="ECO:0008006" key="3">
    <source>
        <dbReference type="Google" id="ProtNLM"/>
    </source>
</evidence>
<protein>
    <recommendedName>
        <fullName evidence="3">Zinc metalloproteinase</fullName>
    </recommendedName>
</protein>
<dbReference type="Pfam" id="PF12044">
    <property type="entry name" value="Metallopep"/>
    <property type="match status" value="2"/>
</dbReference>
<dbReference type="AlphaFoldDB" id="A0A1B0CKE3"/>
<dbReference type="EnsemblMetazoa" id="LLOJ005080-RA">
    <property type="protein sequence ID" value="LLOJ005080-PA"/>
    <property type="gene ID" value="LLOJ005080"/>
</dbReference>
<dbReference type="Proteomes" id="UP000092461">
    <property type="component" value="Unassembled WGS sequence"/>
</dbReference>
<dbReference type="InterPro" id="IPR053002">
    <property type="entry name" value="Metalloproteinase_M10B"/>
</dbReference>
<dbReference type="PANTHER" id="PTHR21054:SF2">
    <property type="entry name" value="MIP04191P"/>
    <property type="match status" value="1"/>
</dbReference>
<dbReference type="InterPro" id="IPR021917">
    <property type="entry name" value="Unchr_Zn-peptidase-like"/>
</dbReference>
<sequence length="423" mass="47228">MCCVAGKHQIALKNLQNNEEIPHSVLFIHGEISEKCQRNTLSITLNSEYRDNCAVSRINGEFKSLLQLNVGLNKLTLNYCNAVFSININHKVSKNTRSVTPLYIVVRNHDGCFQAREGNSPVNACARISVGLRMAQMVFAEKLRAHGGTGRKTFHLSGDCEVFNSNLTIKEAFTMTEKLIDRMPDCQNRKFVAFIGCTRYCGTKDPAYTYESIQAATVANAALGSGGLALLGTGCLFSWPERICDVRRCLEDETKVPLDELMDNSAYRRTYGGCFATTIGVLLHEMGHIFDLAHCSEGIMGSNCDRVDQMLTLKDFHGQYGNVPKRHVPTGRGTRCTIVRHPGGMAAAFSAMSHSNGVYFTENCLTLLDTHKWFNESREPQLDAGLAFNADTREICGKYPLRLVEMRSFYKENYLLPARLLYT</sequence>
<dbReference type="VEuPathDB" id="VectorBase:LLOJ005080"/>